<reference evidence="8 9" key="1">
    <citation type="submission" date="2017-04" db="EMBL/GenBank/DDBJ databases">
        <title>Complete genome sequence of Flavobacterium kingsejong AJ004.</title>
        <authorList>
            <person name="Lee P.C."/>
        </authorList>
    </citation>
    <scope>NUCLEOTIDE SEQUENCE [LARGE SCALE GENOMIC DNA]</scope>
    <source>
        <strain evidence="8 9">AJ004</strain>
    </source>
</reference>
<accession>A0A2S1LS47</accession>
<evidence type="ECO:0000256" key="5">
    <source>
        <dbReference type="ARBA" id="ARBA00023251"/>
    </source>
</evidence>
<dbReference type="PANTHER" id="PTHR35333">
    <property type="entry name" value="BETA-LACTAMASE"/>
    <property type="match status" value="1"/>
</dbReference>
<dbReference type="NCBIfam" id="NF033103">
    <property type="entry name" value="bla_class_A"/>
    <property type="match status" value="1"/>
</dbReference>
<comment type="similarity">
    <text evidence="2 6">Belongs to the class-A beta-lactamase family.</text>
</comment>
<dbReference type="RefSeq" id="WP_108738058.1">
    <property type="nucleotide sequence ID" value="NZ_CP020919.1"/>
</dbReference>
<feature type="domain" description="Beta-lactamase class A catalytic" evidence="7">
    <location>
        <begin position="45"/>
        <end position="270"/>
    </location>
</feature>
<dbReference type="Pfam" id="PF13354">
    <property type="entry name" value="Beta-lactamase2"/>
    <property type="match status" value="1"/>
</dbReference>
<dbReference type="GO" id="GO:0046677">
    <property type="term" value="P:response to antibiotic"/>
    <property type="evidence" value="ECO:0007669"/>
    <property type="project" value="UniProtKB-UniRule"/>
</dbReference>
<evidence type="ECO:0000256" key="1">
    <source>
        <dbReference type="ARBA" id="ARBA00001526"/>
    </source>
</evidence>
<evidence type="ECO:0000256" key="4">
    <source>
        <dbReference type="ARBA" id="ARBA00022801"/>
    </source>
</evidence>
<dbReference type="PROSITE" id="PS00146">
    <property type="entry name" value="BETA_LACTAMASE_A"/>
    <property type="match status" value="1"/>
</dbReference>
<dbReference type="EMBL" id="CP020919">
    <property type="protein sequence ID" value="AWG26544.1"/>
    <property type="molecule type" value="Genomic_DNA"/>
</dbReference>
<gene>
    <name evidence="8" type="ORF">FK004_15580</name>
</gene>
<dbReference type="PANTHER" id="PTHR35333:SF3">
    <property type="entry name" value="BETA-LACTAMASE-TYPE TRANSPEPTIDASE FOLD CONTAINING PROTEIN"/>
    <property type="match status" value="1"/>
</dbReference>
<keyword evidence="4 6" id="KW-0378">Hydrolase</keyword>
<evidence type="ECO:0000256" key="3">
    <source>
        <dbReference type="ARBA" id="ARBA00012865"/>
    </source>
</evidence>
<dbReference type="GO" id="GO:0008800">
    <property type="term" value="F:beta-lactamase activity"/>
    <property type="evidence" value="ECO:0007669"/>
    <property type="project" value="UniProtKB-UniRule"/>
</dbReference>
<dbReference type="InterPro" id="IPR000871">
    <property type="entry name" value="Beta-lactam_class-A"/>
</dbReference>
<evidence type="ECO:0000259" key="7">
    <source>
        <dbReference type="Pfam" id="PF13354"/>
    </source>
</evidence>
<keyword evidence="9" id="KW-1185">Reference proteome</keyword>
<dbReference type="InterPro" id="IPR012338">
    <property type="entry name" value="Beta-lactam/transpept-like"/>
</dbReference>
<dbReference type="InterPro" id="IPR045155">
    <property type="entry name" value="Beta-lactam_cat"/>
</dbReference>
<organism evidence="8 9">
    <name type="scientific">Flavobacterium kingsejongi</name>
    <dbReference type="NCBI Taxonomy" id="1678728"/>
    <lineage>
        <taxon>Bacteria</taxon>
        <taxon>Pseudomonadati</taxon>
        <taxon>Bacteroidota</taxon>
        <taxon>Flavobacteriia</taxon>
        <taxon>Flavobacteriales</taxon>
        <taxon>Flavobacteriaceae</taxon>
        <taxon>Flavobacterium</taxon>
    </lineage>
</organism>
<keyword evidence="5 6" id="KW-0046">Antibiotic resistance</keyword>
<dbReference type="Gene3D" id="3.40.710.10">
    <property type="entry name" value="DD-peptidase/beta-lactamase superfamily"/>
    <property type="match status" value="1"/>
</dbReference>
<dbReference type="InterPro" id="IPR023650">
    <property type="entry name" value="Beta-lactam_class-A_AS"/>
</dbReference>
<protein>
    <recommendedName>
        <fullName evidence="3 6">Beta-lactamase</fullName>
        <ecNumber evidence="3 6">3.5.2.6</ecNumber>
    </recommendedName>
</protein>
<evidence type="ECO:0000256" key="6">
    <source>
        <dbReference type="RuleBase" id="RU361140"/>
    </source>
</evidence>
<dbReference type="EC" id="3.5.2.6" evidence="3 6"/>
<dbReference type="AlphaFoldDB" id="A0A2S1LS47"/>
<dbReference type="SUPFAM" id="SSF56601">
    <property type="entry name" value="beta-lactamase/transpeptidase-like"/>
    <property type="match status" value="1"/>
</dbReference>
<dbReference type="PRINTS" id="PR00118">
    <property type="entry name" value="BLACTAMASEA"/>
</dbReference>
<evidence type="ECO:0000256" key="2">
    <source>
        <dbReference type="ARBA" id="ARBA00009009"/>
    </source>
</evidence>
<dbReference type="KEGG" id="fki:FK004_15580"/>
<evidence type="ECO:0000313" key="8">
    <source>
        <dbReference type="EMBL" id="AWG26544.1"/>
    </source>
</evidence>
<evidence type="ECO:0000313" key="9">
    <source>
        <dbReference type="Proteomes" id="UP000244677"/>
    </source>
</evidence>
<dbReference type="GO" id="GO:0030655">
    <property type="term" value="P:beta-lactam antibiotic catabolic process"/>
    <property type="evidence" value="ECO:0007669"/>
    <property type="project" value="InterPro"/>
</dbReference>
<proteinExistence type="inferred from homology"/>
<name>A0A2S1LS47_9FLAO</name>
<sequence length="294" mass="32406">MSAYNSRIIFIIAALLTVFPVLGQKTKLEEQIIVLSAPFKAKIGVTALVLETEEILVSFHGGDRFPMQSVYKFPIAMAILNEVDQGRLQLHQKIKVEPSEIIPRGVSPIREKYPQGAVLTLSELLRLNIVDSDGTACDVLLRIMGGTAKVQHYLNSLGITGINIATTEMVQVSDDWIQYQNWSTPDAMTQLLYLFYSKKVLSTPSRLLLLKWMEESIPGAKRLKGALPKNAIVAHKPGTSGTNDGLTRATNDVGIITLPNGNHLAISVFVADTYVSREEREGLIAAIAKMAWDY</sequence>
<dbReference type="Proteomes" id="UP000244677">
    <property type="component" value="Chromosome"/>
</dbReference>
<comment type="catalytic activity">
    <reaction evidence="1 6">
        <text>a beta-lactam + H2O = a substituted beta-amino acid</text>
        <dbReference type="Rhea" id="RHEA:20401"/>
        <dbReference type="ChEBI" id="CHEBI:15377"/>
        <dbReference type="ChEBI" id="CHEBI:35627"/>
        <dbReference type="ChEBI" id="CHEBI:140347"/>
        <dbReference type="EC" id="3.5.2.6"/>
    </reaction>
</comment>
<dbReference type="OrthoDB" id="9772863at2"/>